<reference evidence="2 3" key="1">
    <citation type="submission" date="2018-08" db="EMBL/GenBank/DDBJ databases">
        <title>Genomic Encyclopedia of Type Strains, Phase IV (KMG-IV): sequencing the most valuable type-strain genomes for metagenomic binning, comparative biology and taxonomic classification.</title>
        <authorList>
            <person name="Goeker M."/>
        </authorList>
    </citation>
    <scope>NUCLEOTIDE SEQUENCE [LARGE SCALE GENOMIC DNA]</scope>
    <source>
        <strain evidence="2 3">DSM 23923</strain>
    </source>
</reference>
<keyword evidence="1" id="KW-0812">Transmembrane</keyword>
<dbReference type="Proteomes" id="UP000256388">
    <property type="component" value="Unassembled WGS sequence"/>
</dbReference>
<comment type="caution">
    <text evidence="2">The sequence shown here is derived from an EMBL/GenBank/DDBJ whole genome shotgun (WGS) entry which is preliminary data.</text>
</comment>
<accession>A0A347ZWP5</accession>
<keyword evidence="1" id="KW-0472">Membrane</keyword>
<evidence type="ECO:0000313" key="2">
    <source>
        <dbReference type="EMBL" id="REG05469.1"/>
    </source>
</evidence>
<feature type="transmembrane region" description="Helical" evidence="1">
    <location>
        <begin position="7"/>
        <end position="28"/>
    </location>
</feature>
<gene>
    <name evidence="2" type="ORF">DFR64_2870</name>
</gene>
<evidence type="ECO:0000313" key="3">
    <source>
        <dbReference type="Proteomes" id="UP000256388"/>
    </source>
</evidence>
<dbReference type="OrthoDB" id="3174628at2"/>
<sequence length="139" mass="15281">MTTQRLWLSRLLIGAVLFFNLQCALAFLADPAAYMAGFGLSGAAGAGMIRGMGLLFVMWNVPYIFACLNPLKHRTSLIEANIMQAIGLIGETWILFSSDYQNPLITVSVMRFIVFDGGGLVLLLIAYFLTTKRGKKNRA</sequence>
<evidence type="ECO:0000256" key="1">
    <source>
        <dbReference type="SAM" id="Phobius"/>
    </source>
</evidence>
<feature type="transmembrane region" description="Helical" evidence="1">
    <location>
        <begin position="48"/>
        <end position="68"/>
    </location>
</feature>
<keyword evidence="3" id="KW-1185">Reference proteome</keyword>
<protein>
    <submittedName>
        <fullName evidence="2">Uncharacterized protein</fullName>
    </submittedName>
</protein>
<dbReference type="EMBL" id="QUMS01000005">
    <property type="protein sequence ID" value="REG05469.1"/>
    <property type="molecule type" value="Genomic_DNA"/>
</dbReference>
<name>A0A347ZWP5_9CHLR</name>
<feature type="transmembrane region" description="Helical" evidence="1">
    <location>
        <begin position="108"/>
        <end position="129"/>
    </location>
</feature>
<organism evidence="2 3">
    <name type="scientific">Pelolinea submarina</name>
    <dbReference type="NCBI Taxonomy" id="913107"/>
    <lineage>
        <taxon>Bacteria</taxon>
        <taxon>Bacillati</taxon>
        <taxon>Chloroflexota</taxon>
        <taxon>Anaerolineae</taxon>
        <taxon>Anaerolineales</taxon>
        <taxon>Anaerolineaceae</taxon>
        <taxon>Pelolinea</taxon>
    </lineage>
</organism>
<feature type="transmembrane region" description="Helical" evidence="1">
    <location>
        <begin position="80"/>
        <end position="96"/>
    </location>
</feature>
<dbReference type="AlphaFoldDB" id="A0A347ZWP5"/>
<dbReference type="RefSeq" id="WP_116226128.1">
    <property type="nucleotide sequence ID" value="NZ_AP018437.1"/>
</dbReference>
<proteinExistence type="predicted"/>
<keyword evidence="1" id="KW-1133">Transmembrane helix</keyword>